<dbReference type="CDD" id="cd11608">
    <property type="entry name" value="eIF2D_C"/>
    <property type="match status" value="1"/>
</dbReference>
<dbReference type="InterPro" id="IPR041366">
    <property type="entry name" value="Pre-PUA"/>
</dbReference>
<dbReference type="SUPFAM" id="SSF88697">
    <property type="entry name" value="PUA domain-like"/>
    <property type="match status" value="1"/>
</dbReference>
<accession>A0A9P1IE13</accession>
<protein>
    <recommendedName>
        <fullName evidence="2">SUI1 domain-containing protein</fullName>
    </recommendedName>
</protein>
<dbReference type="InterPro" id="IPR058886">
    <property type="entry name" value="SWIB_eIF2D"/>
</dbReference>
<dbReference type="AlphaFoldDB" id="A0A9P1IE13"/>
<dbReference type="InterPro" id="IPR048248">
    <property type="entry name" value="PUA_eIF2d-like"/>
</dbReference>
<dbReference type="CDD" id="cd21156">
    <property type="entry name" value="PUA_eIF2d-like"/>
    <property type="match status" value="1"/>
</dbReference>
<feature type="domain" description="SUI1" evidence="2">
    <location>
        <begin position="456"/>
        <end position="529"/>
    </location>
</feature>
<dbReference type="Gene3D" id="3.10.400.20">
    <property type="match status" value="1"/>
</dbReference>
<dbReference type="GO" id="GO:0003723">
    <property type="term" value="F:RNA binding"/>
    <property type="evidence" value="ECO:0007669"/>
    <property type="project" value="InterPro"/>
</dbReference>
<dbReference type="GO" id="GO:0001731">
    <property type="term" value="P:formation of translation preinitiation complex"/>
    <property type="evidence" value="ECO:0007669"/>
    <property type="project" value="InterPro"/>
</dbReference>
<dbReference type="PANTHER" id="PTHR12217">
    <property type="entry name" value="EUKARYOTIC TRANSLATION INITIATION FACTOR 2D"/>
    <property type="match status" value="1"/>
</dbReference>
<dbReference type="OrthoDB" id="199771at2759"/>
<dbReference type="Pfam" id="PF26291">
    <property type="entry name" value="SWIB_eIF2D"/>
    <property type="match status" value="1"/>
</dbReference>
<organism evidence="3 4">
    <name type="scientific">Caenorhabditis angaria</name>
    <dbReference type="NCBI Taxonomy" id="860376"/>
    <lineage>
        <taxon>Eukaryota</taxon>
        <taxon>Metazoa</taxon>
        <taxon>Ecdysozoa</taxon>
        <taxon>Nematoda</taxon>
        <taxon>Chromadorea</taxon>
        <taxon>Rhabditida</taxon>
        <taxon>Rhabditina</taxon>
        <taxon>Rhabditomorpha</taxon>
        <taxon>Rhabditoidea</taxon>
        <taxon>Rhabditidae</taxon>
        <taxon>Peloderinae</taxon>
        <taxon>Caenorhabditis</taxon>
    </lineage>
</organism>
<reference evidence="3" key="1">
    <citation type="submission" date="2022-11" db="EMBL/GenBank/DDBJ databases">
        <authorList>
            <person name="Kikuchi T."/>
        </authorList>
    </citation>
    <scope>NUCLEOTIDE SEQUENCE</scope>
    <source>
        <strain evidence="3">PS1010</strain>
    </source>
</reference>
<proteinExistence type="predicted"/>
<keyword evidence="1" id="KW-0963">Cytoplasm</keyword>
<dbReference type="Pfam" id="PF25304">
    <property type="entry name" value="WHD_eIF2D"/>
    <property type="match status" value="1"/>
</dbReference>
<gene>
    <name evidence="3" type="ORF">CAMP_LOCUS4174</name>
</gene>
<dbReference type="GO" id="GO:0003743">
    <property type="term" value="F:translation initiation factor activity"/>
    <property type="evidence" value="ECO:0007669"/>
    <property type="project" value="InterPro"/>
</dbReference>
<dbReference type="PROSITE" id="PS50890">
    <property type="entry name" value="PUA"/>
    <property type="match status" value="1"/>
</dbReference>
<sequence>MFRKPFNVKKNTNLRNSDSRKLYNRLCEEIGNETEITVDKKSQVAQVKLVTFQGDSMNIYLSDKLPILFDFSETGNVYPTVFFMWKNPLAYPVILVHQQVLQYLENGADLMLPGVIRNDKYTFPNIRKGGPVCIALYDSSKNEVIGPIAVGCSMMSSEDMLKCGFQGKGVQILHVFRDTLWEFGPRGQPSSMSLDQFIKIETIIDENIEVENNEITEIEKVENEKINIEDSEPENSESMESLLQRCFLAGIKYRLKKSGQLPMDIGQFYTQCVLSCVPEGRKLDMKKTKYKKFGTFIQEINGITTEIVKINKKNKGAETISEIVWNHELLRSFELSDEKIVDEVIPSADKFDPPIILEFCAVTEPVLPVLGKCSKGDLLTVPELRERLTNYIKINNLNALKSVKLDPILAQVSKIKSETTDWNTLMQTIQSKMTKTWVIRWADGREFVRKINAPKIEFKIENRSGNKKVTLINNLSVFGVDIKTISHQIQTGVATSVTSQNEAVCCEGVQVIVQGNQIHFISQLLLETYGIDKKFIIGMELAPKRKR</sequence>
<evidence type="ECO:0000259" key="2">
    <source>
        <dbReference type="PROSITE" id="PS50296"/>
    </source>
</evidence>
<dbReference type="InterPro" id="IPR004521">
    <property type="entry name" value="Uncharacterised_CHP00451"/>
</dbReference>
<keyword evidence="4" id="KW-1185">Reference proteome</keyword>
<dbReference type="InterPro" id="IPR039757">
    <property type="entry name" value="EIF2D"/>
</dbReference>
<dbReference type="InterPro" id="IPR015947">
    <property type="entry name" value="PUA-like_sf"/>
</dbReference>
<dbReference type="InterPro" id="IPR036877">
    <property type="entry name" value="SUI1_dom_sf"/>
</dbReference>
<dbReference type="PANTHER" id="PTHR12217:SF4">
    <property type="entry name" value="EUKARYOTIC TRANSLATION INITIATION FACTOR 2D"/>
    <property type="match status" value="1"/>
</dbReference>
<dbReference type="Pfam" id="PF01253">
    <property type="entry name" value="SUI1"/>
    <property type="match status" value="1"/>
</dbReference>
<dbReference type="InterPro" id="IPR039759">
    <property type="entry name" value="eIF2D_SUI1"/>
</dbReference>
<dbReference type="InterPro" id="IPR057429">
    <property type="entry name" value="WH_eIF2D"/>
</dbReference>
<dbReference type="InterPro" id="IPR048247">
    <property type="entry name" value="eIF2D_N"/>
</dbReference>
<dbReference type="Gene3D" id="3.30.780.10">
    <property type="entry name" value="SUI1-like domain"/>
    <property type="match status" value="1"/>
</dbReference>
<comment type="caution">
    <text evidence="3">The sequence shown here is derived from an EMBL/GenBank/DDBJ whole genome shotgun (WGS) entry which is preliminary data.</text>
</comment>
<evidence type="ECO:0000256" key="1">
    <source>
        <dbReference type="ARBA" id="ARBA00022490"/>
    </source>
</evidence>
<name>A0A9P1IE13_9PELO</name>
<dbReference type="Pfam" id="PF26292">
    <property type="entry name" value="PUA_elF2D"/>
    <property type="match status" value="1"/>
</dbReference>
<dbReference type="EMBL" id="CANHGI010000002">
    <property type="protein sequence ID" value="CAI5441537.1"/>
    <property type="molecule type" value="Genomic_DNA"/>
</dbReference>
<evidence type="ECO:0000313" key="4">
    <source>
        <dbReference type="Proteomes" id="UP001152747"/>
    </source>
</evidence>
<evidence type="ECO:0000313" key="3">
    <source>
        <dbReference type="EMBL" id="CAI5441537.1"/>
    </source>
</evidence>
<dbReference type="InterPro" id="IPR001950">
    <property type="entry name" value="SUI1"/>
</dbReference>
<dbReference type="SUPFAM" id="SSF55159">
    <property type="entry name" value="eIF1-like"/>
    <property type="match status" value="1"/>
</dbReference>
<dbReference type="GO" id="GO:0005737">
    <property type="term" value="C:cytoplasm"/>
    <property type="evidence" value="ECO:0007669"/>
    <property type="project" value="UniProtKB-SubCell"/>
</dbReference>
<dbReference type="NCBIfam" id="TIGR00451">
    <property type="entry name" value="unchar_dom_2"/>
    <property type="match status" value="1"/>
</dbReference>
<dbReference type="PROSITE" id="PS50296">
    <property type="entry name" value="SUI1"/>
    <property type="match status" value="1"/>
</dbReference>
<dbReference type="Pfam" id="PF17832">
    <property type="entry name" value="Pre-PUA"/>
    <property type="match status" value="1"/>
</dbReference>
<dbReference type="Proteomes" id="UP001152747">
    <property type="component" value="Unassembled WGS sequence"/>
</dbReference>
<dbReference type="CDD" id="cd11610">
    <property type="entry name" value="eIF2D_N"/>
    <property type="match status" value="1"/>
</dbReference>